<dbReference type="InterPro" id="IPR003500">
    <property type="entry name" value="RpiB_LacA_LacB"/>
</dbReference>
<evidence type="ECO:0000313" key="3">
    <source>
        <dbReference type="Proteomes" id="UP000230543"/>
    </source>
</evidence>
<dbReference type="GO" id="GO:0004751">
    <property type="term" value="F:ribose-5-phosphate isomerase activity"/>
    <property type="evidence" value="ECO:0007669"/>
    <property type="project" value="TreeGrafter"/>
</dbReference>
<dbReference type="PANTHER" id="PTHR30345">
    <property type="entry name" value="RIBOSE-5-PHOSPHATE ISOMERASE B"/>
    <property type="match status" value="1"/>
</dbReference>
<protein>
    <submittedName>
        <fullName evidence="2">Ribose 5-phosphate isomerase B</fullName>
    </submittedName>
</protein>
<dbReference type="PIRSF" id="PIRSF005384">
    <property type="entry name" value="RpiB_LacA_B"/>
    <property type="match status" value="1"/>
</dbReference>
<proteinExistence type="inferred from homology"/>
<gene>
    <name evidence="2" type="ORF">COU22_02215</name>
</gene>
<sequence>MSTVYLAADHAGFKLKEHLKKFLFKQGYTVMDLGPEKLARDDDYPDYAFKVARQVIKSDQAKGILVCHNGVGVCIAAGKVRGIRATQAFNPKMAKEAVGDDNANVLCLGQGYLKDKEAEKIVLSFLKADFSGLKRHQRRLDKIKRMEIK</sequence>
<name>A0A2M6WC99_9BACT</name>
<accession>A0A2M6WC99</accession>
<keyword evidence="2" id="KW-0413">Isomerase</keyword>
<dbReference type="PANTHER" id="PTHR30345:SF0">
    <property type="entry name" value="DNA DAMAGE-REPAIR_TOLERATION PROTEIN DRT102"/>
    <property type="match status" value="1"/>
</dbReference>
<dbReference type="EMBL" id="PFBO01000075">
    <property type="protein sequence ID" value="PIT90429.1"/>
    <property type="molecule type" value="Genomic_DNA"/>
</dbReference>
<dbReference type="GO" id="GO:0009052">
    <property type="term" value="P:pentose-phosphate shunt, non-oxidative branch"/>
    <property type="evidence" value="ECO:0007669"/>
    <property type="project" value="TreeGrafter"/>
</dbReference>
<evidence type="ECO:0000256" key="1">
    <source>
        <dbReference type="ARBA" id="ARBA00008754"/>
    </source>
</evidence>
<dbReference type="InterPro" id="IPR036569">
    <property type="entry name" value="RpiB_LacA_LacB_sf"/>
</dbReference>
<dbReference type="NCBIfam" id="TIGR00689">
    <property type="entry name" value="rpiB_lacA_lacB"/>
    <property type="match status" value="1"/>
</dbReference>
<comment type="similarity">
    <text evidence="1">Belongs to the LacAB/RpiB family.</text>
</comment>
<dbReference type="NCBIfam" id="NF004051">
    <property type="entry name" value="PRK05571.1"/>
    <property type="match status" value="1"/>
</dbReference>
<evidence type="ECO:0000313" key="2">
    <source>
        <dbReference type="EMBL" id="PIT90429.1"/>
    </source>
</evidence>
<dbReference type="Gene3D" id="3.40.1400.10">
    <property type="entry name" value="Sugar-phosphate isomerase, RpiB/LacA/LacB"/>
    <property type="match status" value="1"/>
</dbReference>
<dbReference type="AlphaFoldDB" id="A0A2M6WC99"/>
<dbReference type="Proteomes" id="UP000230543">
    <property type="component" value="Unassembled WGS sequence"/>
</dbReference>
<dbReference type="GO" id="GO:0019316">
    <property type="term" value="P:D-allose catabolic process"/>
    <property type="evidence" value="ECO:0007669"/>
    <property type="project" value="TreeGrafter"/>
</dbReference>
<reference evidence="3" key="1">
    <citation type="submission" date="2017-09" db="EMBL/GenBank/DDBJ databases">
        <title>Depth-based differentiation of microbial function through sediment-hosted aquifers and enrichment of novel symbionts in the deep terrestrial subsurface.</title>
        <authorList>
            <person name="Probst A.J."/>
            <person name="Ladd B."/>
            <person name="Jarett J.K."/>
            <person name="Geller-Mcgrath D.E."/>
            <person name="Sieber C.M.K."/>
            <person name="Emerson J.B."/>
            <person name="Anantharaman K."/>
            <person name="Thomas B.C."/>
            <person name="Malmstrom R."/>
            <person name="Stieglmeier M."/>
            <person name="Klingl A."/>
            <person name="Woyke T."/>
            <person name="Ryan C.M."/>
            <person name="Banfield J.F."/>
        </authorList>
    </citation>
    <scope>NUCLEOTIDE SEQUENCE [LARGE SCALE GENOMIC DNA]</scope>
</reference>
<comment type="caution">
    <text evidence="2">The sequence shown here is derived from an EMBL/GenBank/DDBJ whole genome shotgun (WGS) entry which is preliminary data.</text>
</comment>
<organism evidence="2 3">
    <name type="scientific">Candidatus Komeilibacteria bacterium CG10_big_fil_rev_8_21_14_0_10_41_13</name>
    <dbReference type="NCBI Taxonomy" id="1974476"/>
    <lineage>
        <taxon>Bacteria</taxon>
        <taxon>Candidatus Komeiliibacteriota</taxon>
    </lineage>
</organism>
<dbReference type="SUPFAM" id="SSF89623">
    <property type="entry name" value="Ribose/Galactose isomerase RpiB/AlsB"/>
    <property type="match status" value="1"/>
</dbReference>
<dbReference type="Pfam" id="PF02502">
    <property type="entry name" value="LacAB_rpiB"/>
    <property type="match status" value="1"/>
</dbReference>